<dbReference type="GO" id="GO:0004252">
    <property type="term" value="F:serine-type endopeptidase activity"/>
    <property type="evidence" value="ECO:0007669"/>
    <property type="project" value="InterPro"/>
</dbReference>
<dbReference type="Pfam" id="PF01694">
    <property type="entry name" value="Rhomboid"/>
    <property type="match status" value="1"/>
</dbReference>
<gene>
    <name evidence="6" type="ORF">KYE46_06360</name>
</gene>
<proteinExistence type="inferred from homology"/>
<name>A0A8F6TZL6_9RHOB</name>
<keyword evidence="4" id="KW-1133">Transmembrane helix</keyword>
<evidence type="ECO:0000313" key="7">
    <source>
        <dbReference type="Proteomes" id="UP000825009"/>
    </source>
</evidence>
<dbReference type="FunFam" id="1.20.1540.10:FF:000027">
    <property type="entry name" value="Rhomboid family intramembrane serine protease"/>
    <property type="match status" value="1"/>
</dbReference>
<dbReference type="GO" id="GO:0016020">
    <property type="term" value="C:membrane"/>
    <property type="evidence" value="ECO:0007669"/>
    <property type="project" value="InterPro"/>
</dbReference>
<keyword evidence="2" id="KW-0378">Hydrolase</keyword>
<dbReference type="Proteomes" id="UP000825009">
    <property type="component" value="Chromosome"/>
</dbReference>
<keyword evidence="6" id="KW-0645">Protease</keyword>
<feature type="transmembrane region" description="Helical" evidence="4">
    <location>
        <begin position="69"/>
        <end position="88"/>
    </location>
</feature>
<feature type="domain" description="Peptidase S54 rhomboid" evidence="5">
    <location>
        <begin position="62"/>
        <end position="212"/>
    </location>
</feature>
<evidence type="ECO:0000259" key="5">
    <source>
        <dbReference type="Pfam" id="PF01694"/>
    </source>
</evidence>
<dbReference type="PANTHER" id="PTHR43731:SF14">
    <property type="entry name" value="PRESENILIN-ASSOCIATED RHOMBOID-LIKE PROTEIN, MITOCHONDRIAL"/>
    <property type="match status" value="1"/>
</dbReference>
<evidence type="ECO:0000256" key="3">
    <source>
        <dbReference type="SAM" id="MobiDB-lite"/>
    </source>
</evidence>
<dbReference type="InterPro" id="IPR022764">
    <property type="entry name" value="Peptidase_S54_rhomboid_dom"/>
</dbReference>
<feature type="transmembrane region" description="Helical" evidence="4">
    <location>
        <begin position="152"/>
        <end position="177"/>
    </location>
</feature>
<dbReference type="RefSeq" id="WP_219004256.1">
    <property type="nucleotide sequence ID" value="NZ_CP079194.1"/>
</dbReference>
<comment type="similarity">
    <text evidence="1">Belongs to the peptidase S54 family.</text>
</comment>
<feature type="transmembrane region" description="Helical" evidence="4">
    <location>
        <begin position="192"/>
        <end position="213"/>
    </location>
</feature>
<feature type="transmembrane region" description="Helical" evidence="4">
    <location>
        <begin position="100"/>
        <end position="118"/>
    </location>
</feature>
<sequence length="284" mass="31390">MFPIRDHNPSERTPIVTWALMAINIVVFLSYFPALGGDEVQLLRFYLTWGMVPEGVSQGYNWHTVFTSMFLHGGWMHLIGNMLFLYIFGDNLEDMMGRVGFLLFYLASGVAAAAGQVLAEPSSLVPMVGASGAIAGVMGGYLLMFPRARIDVAVILVIFVKIFTIPAWLMLGLWFALQLVSGLSMDLVGGGVAYWAHAGGFVAGVVLAMPFFLRRGGARYWQTWNGKPPHDEMEYRVVKRARSPIPSVQRARSPKGVDRPLSDLGRVPRAGTRRVQRGPWSGRN</sequence>
<evidence type="ECO:0000256" key="2">
    <source>
        <dbReference type="ARBA" id="ARBA00022801"/>
    </source>
</evidence>
<dbReference type="PANTHER" id="PTHR43731">
    <property type="entry name" value="RHOMBOID PROTEASE"/>
    <property type="match status" value="1"/>
</dbReference>
<reference evidence="6 7" key="1">
    <citation type="submission" date="2021-07" db="EMBL/GenBank/DDBJ databases">
        <title>A novel Jannaschia species isolated from marine dinoflagellate Ceratoperidinium margalefii.</title>
        <authorList>
            <person name="Jiang Y."/>
            <person name="Li Z."/>
        </authorList>
    </citation>
    <scope>NUCLEOTIDE SEQUENCE [LARGE SCALE GENOMIC DNA]</scope>
    <source>
        <strain evidence="6 7">J12C1-MA-4</strain>
    </source>
</reference>
<dbReference type="EMBL" id="CP079194">
    <property type="protein sequence ID" value="QXT40848.1"/>
    <property type="molecule type" value="Genomic_DNA"/>
</dbReference>
<dbReference type="KEGG" id="gce:KYE46_06360"/>
<dbReference type="InterPro" id="IPR050925">
    <property type="entry name" value="Rhomboid_protease_S54"/>
</dbReference>
<organism evidence="6 7">
    <name type="scientific">Gymnodinialimonas ceratoperidinii</name>
    <dbReference type="NCBI Taxonomy" id="2856823"/>
    <lineage>
        <taxon>Bacteria</taxon>
        <taxon>Pseudomonadati</taxon>
        <taxon>Pseudomonadota</taxon>
        <taxon>Alphaproteobacteria</taxon>
        <taxon>Rhodobacterales</taxon>
        <taxon>Paracoccaceae</taxon>
        <taxon>Gymnodinialimonas</taxon>
    </lineage>
</organism>
<keyword evidence="7" id="KW-1185">Reference proteome</keyword>
<accession>A0A8F6TZL6</accession>
<feature type="transmembrane region" description="Helical" evidence="4">
    <location>
        <begin position="15"/>
        <end position="34"/>
    </location>
</feature>
<keyword evidence="4" id="KW-0472">Membrane</keyword>
<protein>
    <submittedName>
        <fullName evidence="6">Rhomboid family intramembrane serine protease</fullName>
    </submittedName>
</protein>
<evidence type="ECO:0000256" key="1">
    <source>
        <dbReference type="ARBA" id="ARBA00009045"/>
    </source>
</evidence>
<keyword evidence="4" id="KW-0812">Transmembrane</keyword>
<evidence type="ECO:0000313" key="6">
    <source>
        <dbReference type="EMBL" id="QXT40848.1"/>
    </source>
</evidence>
<evidence type="ECO:0000256" key="4">
    <source>
        <dbReference type="SAM" id="Phobius"/>
    </source>
</evidence>
<dbReference type="AlphaFoldDB" id="A0A8F6TZL6"/>
<feature type="region of interest" description="Disordered" evidence="3">
    <location>
        <begin position="244"/>
        <end position="284"/>
    </location>
</feature>
<dbReference type="GO" id="GO:0006508">
    <property type="term" value="P:proteolysis"/>
    <property type="evidence" value="ECO:0007669"/>
    <property type="project" value="UniProtKB-KW"/>
</dbReference>
<feature type="transmembrane region" description="Helical" evidence="4">
    <location>
        <begin position="124"/>
        <end position="145"/>
    </location>
</feature>